<keyword evidence="2" id="KW-1185">Reference proteome</keyword>
<accession>A0A239FP70</accession>
<protein>
    <submittedName>
        <fullName evidence="1">Uncharacterized protein</fullName>
    </submittedName>
</protein>
<evidence type="ECO:0000313" key="2">
    <source>
        <dbReference type="Proteomes" id="UP000198432"/>
    </source>
</evidence>
<sequence length="33" mass="3949">MPIEKQVIELPAFFFLKKQPLLQRPPFTKRYSG</sequence>
<dbReference type="AlphaFoldDB" id="A0A239FP70"/>
<dbReference type="Proteomes" id="UP000198432">
    <property type="component" value="Unassembled WGS sequence"/>
</dbReference>
<reference evidence="2" key="1">
    <citation type="submission" date="2017-06" db="EMBL/GenBank/DDBJ databases">
        <authorList>
            <person name="Varghese N."/>
            <person name="Submissions S."/>
        </authorList>
    </citation>
    <scope>NUCLEOTIDE SEQUENCE [LARGE SCALE GENOMIC DNA]</scope>
    <source>
        <strain evidence="2">NKM1</strain>
    </source>
</reference>
<proteinExistence type="predicted"/>
<name>A0A239FP70_9BACT</name>
<organism evidence="1 2">
    <name type="scientific">Pontibacter ummariensis</name>
    <dbReference type="NCBI Taxonomy" id="1610492"/>
    <lineage>
        <taxon>Bacteria</taxon>
        <taxon>Pseudomonadati</taxon>
        <taxon>Bacteroidota</taxon>
        <taxon>Cytophagia</taxon>
        <taxon>Cytophagales</taxon>
        <taxon>Hymenobacteraceae</taxon>
        <taxon>Pontibacter</taxon>
    </lineage>
</organism>
<evidence type="ECO:0000313" key="1">
    <source>
        <dbReference type="EMBL" id="SNS58629.1"/>
    </source>
</evidence>
<gene>
    <name evidence="1" type="ORF">SAMN06296052_10960</name>
</gene>
<dbReference type="EMBL" id="FZOQ01000009">
    <property type="protein sequence ID" value="SNS58629.1"/>
    <property type="molecule type" value="Genomic_DNA"/>
</dbReference>